<feature type="region of interest" description="Disordered" evidence="1">
    <location>
        <begin position="459"/>
        <end position="480"/>
    </location>
</feature>
<proteinExistence type="predicted"/>
<dbReference type="RefSeq" id="XP_051608141.1">
    <property type="nucleotide sequence ID" value="XM_051752520.1"/>
</dbReference>
<feature type="region of interest" description="Disordered" evidence="1">
    <location>
        <begin position="330"/>
        <end position="373"/>
    </location>
</feature>
<feature type="compositionally biased region" description="Low complexity" evidence="1">
    <location>
        <begin position="606"/>
        <end position="640"/>
    </location>
</feature>
<feature type="region of interest" description="Disordered" evidence="1">
    <location>
        <begin position="494"/>
        <end position="517"/>
    </location>
</feature>
<sequence length="710" mass="77926">MSDEVFTGGATTSQHVDAEDDDHFENTTFKLKRTRSLGLLDEFIPEKVKEQSLAAGTTPRNRNNGVDTTTPPSNDQPDSNNTNSNQSTSVSSSPSPVPSPTSGPALNLQSPELIPYDDTNVAAEPSRHVDYLSHQWDVSDISKSWRYVVSNKHDVANAARLENASWRTWAQRRSNLKTISPEVVNWAKDTDVTWLYGPILKNKGVSSGDGNDENEDDVNHEPTATSAVAGDISIPKKSKNKNAPKPILKKRTIEESIISHTNLLKLELASSIHQKKREQQLKQQQELQKQNQATDEYFDYNALSNKLNSQYSRNQTTDNSSVARFQNLLNSSNKSNSNSSSSIKQDSQTGDHASSKNDQLATEGGDDDDDEHGERHIHFNDVVQQCVAYDSFSDGNDEEGGFSDYEDTDEIYDDYDDQVNDNLIRSHLYEGDLENEDSGSDEDDEGGFFLKVKSNSNPTLKLAPSQGSSPSIKSHDQTDLDSFPSLKRCTSIKHLPPTTLNYGSDEDSSDEDYPYTSSLSHNVGNDISRGYDYYYDYNSVYPSDPYQYQGSQTPDVVDVPENLDMGSNVNYDLIDNNNNNNNNKDVAVGTLELNEHGDREGSGKDGALTAATSTSTSGGTAAAPASPVSGSSPASPLSGPKTPIAHLGTPTHSYSNHNSQLHSQSVHMPFQFSDSEDDEEEGLSIGTRRSSQALAESIFHGHNPLTENRS</sequence>
<dbReference type="Pfam" id="PF08550">
    <property type="entry name" value="GATA_AreA"/>
    <property type="match status" value="1"/>
</dbReference>
<reference evidence="3 4" key="1">
    <citation type="journal article" date="2022" name="DNA Res.">
        <title>Genome analysis of five recently described species of the CUG-Ser clade uncovers Candida theae as a new hybrid lineage with pathogenic potential in the Candida parapsilosis species complex.</title>
        <authorList>
            <person name="Mixao V."/>
            <person name="Del Olmo V."/>
            <person name="Hegedusova E."/>
            <person name="Saus E."/>
            <person name="Pryszcz L."/>
            <person name="Cillingova A."/>
            <person name="Nosek J."/>
            <person name="Gabaldon T."/>
        </authorList>
    </citation>
    <scope>NUCLEOTIDE SEQUENCE [LARGE SCALE GENOMIC DNA]</scope>
    <source>
        <strain evidence="3 4">CBS 12239</strain>
    </source>
</reference>
<dbReference type="InterPro" id="IPR052292">
    <property type="entry name" value="Glucose_repression_reg"/>
</dbReference>
<feature type="region of interest" description="Disordered" evidence="1">
    <location>
        <begin position="595"/>
        <end position="710"/>
    </location>
</feature>
<feature type="compositionally biased region" description="Low complexity" evidence="1">
    <location>
        <begin position="70"/>
        <end position="94"/>
    </location>
</feature>
<keyword evidence="4" id="KW-1185">Reference proteome</keyword>
<dbReference type="EMBL" id="JAIHNG010000121">
    <property type="protein sequence ID" value="KAI5957438.1"/>
    <property type="molecule type" value="Genomic_DNA"/>
</dbReference>
<feature type="region of interest" description="Disordered" evidence="1">
    <location>
        <begin position="203"/>
        <end position="247"/>
    </location>
</feature>
<dbReference type="AlphaFoldDB" id="A0AAD5BDQ8"/>
<evidence type="ECO:0000313" key="3">
    <source>
        <dbReference type="EMBL" id="KAI5957438.1"/>
    </source>
</evidence>
<dbReference type="GeneID" id="76151191"/>
<dbReference type="GO" id="GO:0042149">
    <property type="term" value="P:cellular response to glucose starvation"/>
    <property type="evidence" value="ECO:0007669"/>
    <property type="project" value="TreeGrafter"/>
</dbReference>
<feature type="region of interest" description="Disordered" evidence="1">
    <location>
        <begin position="1"/>
        <end position="112"/>
    </location>
</feature>
<feature type="compositionally biased region" description="Polar residues" evidence="1">
    <location>
        <begin position="459"/>
        <end position="472"/>
    </location>
</feature>
<dbReference type="GO" id="GO:0007039">
    <property type="term" value="P:protein catabolic process in the vacuole"/>
    <property type="evidence" value="ECO:0007669"/>
    <property type="project" value="TreeGrafter"/>
</dbReference>
<feature type="compositionally biased region" description="Polar residues" evidence="1">
    <location>
        <begin position="54"/>
        <end position="69"/>
    </location>
</feature>
<dbReference type="PANTHER" id="PTHR28051">
    <property type="entry name" value="PROTEIN MTL1-RELATED"/>
    <property type="match status" value="1"/>
</dbReference>
<organism evidence="3 4">
    <name type="scientific">Candida theae</name>
    <dbReference type="NCBI Taxonomy" id="1198502"/>
    <lineage>
        <taxon>Eukaryota</taxon>
        <taxon>Fungi</taxon>
        <taxon>Dikarya</taxon>
        <taxon>Ascomycota</taxon>
        <taxon>Saccharomycotina</taxon>
        <taxon>Pichiomycetes</taxon>
        <taxon>Debaryomycetaceae</taxon>
        <taxon>Candida/Lodderomyces clade</taxon>
        <taxon>Candida</taxon>
    </lineage>
</organism>
<protein>
    <submittedName>
        <fullName evidence="3">REG1</fullName>
    </submittedName>
</protein>
<feature type="domain" description="Nitrogen regulatory protein areA GATA-like" evidence="2">
    <location>
        <begin position="144"/>
        <end position="171"/>
    </location>
</feature>
<comment type="caution">
    <text evidence="3">The sequence shown here is derived from an EMBL/GenBank/DDBJ whole genome shotgun (WGS) entry which is preliminary data.</text>
</comment>
<accession>A0AAD5BDQ8</accession>
<feature type="compositionally biased region" description="Basic residues" evidence="1">
    <location>
        <begin position="236"/>
        <end position="247"/>
    </location>
</feature>
<dbReference type="Proteomes" id="UP001204833">
    <property type="component" value="Unassembled WGS sequence"/>
</dbReference>
<evidence type="ECO:0000313" key="4">
    <source>
        <dbReference type="Proteomes" id="UP001204833"/>
    </source>
</evidence>
<feature type="compositionally biased region" description="Low complexity" evidence="1">
    <location>
        <begin position="330"/>
        <end position="342"/>
    </location>
</feature>
<dbReference type="GO" id="GO:0005773">
    <property type="term" value="C:vacuole"/>
    <property type="evidence" value="ECO:0007669"/>
    <property type="project" value="GOC"/>
</dbReference>
<feature type="compositionally biased region" description="Polar residues" evidence="1">
    <location>
        <begin position="650"/>
        <end position="666"/>
    </location>
</feature>
<evidence type="ECO:0000256" key="1">
    <source>
        <dbReference type="SAM" id="MobiDB-lite"/>
    </source>
</evidence>
<gene>
    <name evidence="3" type="ORF">KGF57_003132</name>
</gene>
<feature type="compositionally biased region" description="Polar residues" evidence="1">
    <location>
        <begin position="343"/>
        <end position="360"/>
    </location>
</feature>
<feature type="compositionally biased region" description="Acidic residues" evidence="1">
    <location>
        <begin position="504"/>
        <end position="513"/>
    </location>
</feature>
<dbReference type="InterPro" id="IPR013860">
    <property type="entry name" value="AreA_GATA"/>
</dbReference>
<evidence type="ECO:0000259" key="2">
    <source>
        <dbReference type="Pfam" id="PF08550"/>
    </source>
</evidence>
<name>A0AAD5BDQ8_9ASCO</name>
<dbReference type="PANTHER" id="PTHR28051:SF1">
    <property type="entry name" value="PROTEIN MTL1-RELATED"/>
    <property type="match status" value="1"/>
</dbReference>